<dbReference type="SUPFAM" id="SSF53448">
    <property type="entry name" value="Nucleotide-diphospho-sugar transferases"/>
    <property type="match status" value="1"/>
</dbReference>
<gene>
    <name evidence="1" type="ORF">RFI_19197</name>
</gene>
<organism evidence="1 2">
    <name type="scientific">Reticulomyxa filosa</name>
    <dbReference type="NCBI Taxonomy" id="46433"/>
    <lineage>
        <taxon>Eukaryota</taxon>
        <taxon>Sar</taxon>
        <taxon>Rhizaria</taxon>
        <taxon>Retaria</taxon>
        <taxon>Foraminifera</taxon>
        <taxon>Monothalamids</taxon>
        <taxon>Reticulomyxidae</taxon>
        <taxon>Reticulomyxa</taxon>
    </lineage>
</organism>
<keyword evidence="2" id="KW-1185">Reference proteome</keyword>
<sequence length="245" mass="28587">MDEVNVICMKWGTLYSHDYVNNLYNSVKKNLKKPFKFICFTEDATNIDKEIIIKPLPEVNVPDKHQVSPWEKLGAYAKDLGGLSGKTMFLDLDNIIVDNIDCFFDFSNKLSIVENWTQIGKGIGNSTVFVFEIGKYSFLLDNFNKDPMSVIEKYDNEQIYVSKTLGNELVFYPETWCKSFKKHCLRGKRFFKYFVEPKIPYNVKIIAFHGHPRPHEALEGKWPGTIIPYFKKPKWLAKYWVIAND</sequence>
<dbReference type="OrthoDB" id="1658288at2759"/>
<comment type="caution">
    <text evidence="1">The sequence shown here is derived from an EMBL/GenBank/DDBJ whole genome shotgun (WGS) entry which is preliminary data.</text>
</comment>
<dbReference type="EMBL" id="ASPP01015518">
    <property type="protein sequence ID" value="ETO18093.1"/>
    <property type="molecule type" value="Genomic_DNA"/>
</dbReference>
<accession>X6MVR9</accession>
<keyword evidence="1" id="KW-0808">Transferase</keyword>
<name>X6MVR9_RETFI</name>
<reference evidence="1 2" key="1">
    <citation type="journal article" date="2013" name="Curr. Biol.">
        <title>The Genome of the Foraminiferan Reticulomyxa filosa.</title>
        <authorList>
            <person name="Glockner G."/>
            <person name="Hulsmann N."/>
            <person name="Schleicher M."/>
            <person name="Noegel A.A."/>
            <person name="Eichinger L."/>
            <person name="Gallinger C."/>
            <person name="Pawlowski J."/>
            <person name="Sierra R."/>
            <person name="Euteneuer U."/>
            <person name="Pillet L."/>
            <person name="Moustafa A."/>
            <person name="Platzer M."/>
            <person name="Groth M."/>
            <person name="Szafranski K."/>
            <person name="Schliwa M."/>
        </authorList>
    </citation>
    <scope>NUCLEOTIDE SEQUENCE [LARGE SCALE GENOMIC DNA]</scope>
</reference>
<dbReference type="InterPro" id="IPR029044">
    <property type="entry name" value="Nucleotide-diphossugar_trans"/>
</dbReference>
<dbReference type="Proteomes" id="UP000023152">
    <property type="component" value="Unassembled WGS sequence"/>
</dbReference>
<evidence type="ECO:0000313" key="1">
    <source>
        <dbReference type="EMBL" id="ETO18093.1"/>
    </source>
</evidence>
<evidence type="ECO:0000313" key="2">
    <source>
        <dbReference type="Proteomes" id="UP000023152"/>
    </source>
</evidence>
<dbReference type="AlphaFoldDB" id="X6MVR9"/>
<proteinExistence type="predicted"/>
<dbReference type="GO" id="GO:0016740">
    <property type="term" value="F:transferase activity"/>
    <property type="evidence" value="ECO:0007669"/>
    <property type="project" value="UniProtKB-KW"/>
</dbReference>
<protein>
    <submittedName>
        <fullName evidence="1">Glycosyltransferase</fullName>
    </submittedName>
</protein>